<evidence type="ECO:0000313" key="2">
    <source>
        <dbReference type="Proteomes" id="UP000605970"/>
    </source>
</evidence>
<comment type="caution">
    <text evidence="1">The sequence shown here is derived from an EMBL/GenBank/DDBJ whole genome shotgun (WGS) entry which is preliminary data.</text>
</comment>
<dbReference type="EMBL" id="JABEBT010000096">
    <property type="protein sequence ID" value="KAF7632705.1"/>
    <property type="molecule type" value="Genomic_DNA"/>
</dbReference>
<evidence type="ECO:0000313" key="1">
    <source>
        <dbReference type="EMBL" id="KAF7632705.1"/>
    </source>
</evidence>
<gene>
    <name evidence="1" type="ORF">Mgra_00007923</name>
</gene>
<name>A0A8S9ZHE0_9BILA</name>
<protein>
    <submittedName>
        <fullName evidence="1">Uncharacterized protein</fullName>
    </submittedName>
</protein>
<reference evidence="1" key="1">
    <citation type="journal article" date="2020" name="Ecol. Evol.">
        <title>Genome structure and content of the rice root-knot nematode (Meloidogyne graminicola).</title>
        <authorList>
            <person name="Phan N.T."/>
            <person name="Danchin E.G.J."/>
            <person name="Klopp C."/>
            <person name="Perfus-Barbeoch L."/>
            <person name="Kozlowski D.K."/>
            <person name="Koutsovoulos G.D."/>
            <person name="Lopez-Roques C."/>
            <person name="Bouchez O."/>
            <person name="Zahm M."/>
            <person name="Besnard G."/>
            <person name="Bellafiore S."/>
        </authorList>
    </citation>
    <scope>NUCLEOTIDE SEQUENCE</scope>
    <source>
        <strain evidence="1">VN-18</strain>
    </source>
</reference>
<proteinExistence type="predicted"/>
<dbReference type="AlphaFoldDB" id="A0A8S9ZHE0"/>
<sequence>MANYIKLQFILITILLIALMFFKNCYCLKCYYLAPKTSTIFLQKCPVNCSCFAISDVNAKTLQAGCIDNPTNLRKQADAAGNGLYICNEYDYCAAVNVNK</sequence>
<dbReference type="Proteomes" id="UP000605970">
    <property type="component" value="Unassembled WGS sequence"/>
</dbReference>
<organism evidence="1 2">
    <name type="scientific">Meloidogyne graminicola</name>
    <dbReference type="NCBI Taxonomy" id="189291"/>
    <lineage>
        <taxon>Eukaryota</taxon>
        <taxon>Metazoa</taxon>
        <taxon>Ecdysozoa</taxon>
        <taxon>Nematoda</taxon>
        <taxon>Chromadorea</taxon>
        <taxon>Rhabditida</taxon>
        <taxon>Tylenchina</taxon>
        <taxon>Tylenchomorpha</taxon>
        <taxon>Tylenchoidea</taxon>
        <taxon>Meloidogynidae</taxon>
        <taxon>Meloidogyninae</taxon>
        <taxon>Meloidogyne</taxon>
    </lineage>
</organism>
<keyword evidence="2" id="KW-1185">Reference proteome</keyword>
<accession>A0A8S9ZHE0</accession>